<feature type="region of interest" description="Disordered" evidence="1">
    <location>
        <begin position="1"/>
        <end position="32"/>
    </location>
</feature>
<keyword evidence="3" id="KW-1185">Reference proteome</keyword>
<dbReference type="Gramene" id="CDP07904">
    <property type="protein sequence ID" value="CDP07904"/>
    <property type="gene ID" value="GSCOC_T00025404001"/>
</dbReference>
<dbReference type="AlphaFoldDB" id="A0A068UI47"/>
<dbReference type="Proteomes" id="UP000295252">
    <property type="component" value="Chromosome X"/>
</dbReference>
<protein>
    <submittedName>
        <fullName evidence="2">Uncharacterized protein</fullName>
    </submittedName>
</protein>
<sequence length="132" mass="14750">MYRKPEAELHSGPRSIPRISAPTVGPSIAPPLPVQAPYFQPLNFPPNSSWDMRGLNNHMPRNPISPREQSDGSGSDPEHRGILLPGGHLVKLLESEDVKDFSHICKPLFKKAIWLRPKATRSCSKEIKKLDL</sequence>
<accession>A0A068UI47</accession>
<dbReference type="OrthoDB" id="10656745at2759"/>
<evidence type="ECO:0000313" key="3">
    <source>
        <dbReference type="Proteomes" id="UP000295252"/>
    </source>
</evidence>
<dbReference type="PhylomeDB" id="A0A068UI47"/>
<evidence type="ECO:0000313" key="2">
    <source>
        <dbReference type="EMBL" id="CDP07904.1"/>
    </source>
</evidence>
<gene>
    <name evidence="2" type="ORF">GSCOC_T00025404001</name>
</gene>
<reference evidence="3" key="1">
    <citation type="journal article" date="2014" name="Science">
        <title>The coffee genome provides insight into the convergent evolution of caffeine biosynthesis.</title>
        <authorList>
            <person name="Denoeud F."/>
            <person name="Carretero-Paulet L."/>
            <person name="Dereeper A."/>
            <person name="Droc G."/>
            <person name="Guyot R."/>
            <person name="Pietrella M."/>
            <person name="Zheng C."/>
            <person name="Alberti A."/>
            <person name="Anthony F."/>
            <person name="Aprea G."/>
            <person name="Aury J.M."/>
            <person name="Bento P."/>
            <person name="Bernard M."/>
            <person name="Bocs S."/>
            <person name="Campa C."/>
            <person name="Cenci A."/>
            <person name="Combes M.C."/>
            <person name="Crouzillat D."/>
            <person name="Da Silva C."/>
            <person name="Daddiego L."/>
            <person name="De Bellis F."/>
            <person name="Dussert S."/>
            <person name="Garsmeur O."/>
            <person name="Gayraud T."/>
            <person name="Guignon V."/>
            <person name="Jahn K."/>
            <person name="Jamilloux V."/>
            <person name="Joet T."/>
            <person name="Labadie K."/>
            <person name="Lan T."/>
            <person name="Leclercq J."/>
            <person name="Lepelley M."/>
            <person name="Leroy T."/>
            <person name="Li L.T."/>
            <person name="Librado P."/>
            <person name="Lopez L."/>
            <person name="Munoz A."/>
            <person name="Noel B."/>
            <person name="Pallavicini A."/>
            <person name="Perrotta G."/>
            <person name="Poncet V."/>
            <person name="Pot D."/>
            <person name="Priyono X."/>
            <person name="Rigoreau M."/>
            <person name="Rouard M."/>
            <person name="Rozas J."/>
            <person name="Tranchant-Dubreuil C."/>
            <person name="VanBuren R."/>
            <person name="Zhang Q."/>
            <person name="Andrade A.C."/>
            <person name="Argout X."/>
            <person name="Bertrand B."/>
            <person name="de Kochko A."/>
            <person name="Graziosi G."/>
            <person name="Henry R.J."/>
            <person name="Jayarama X."/>
            <person name="Ming R."/>
            <person name="Nagai C."/>
            <person name="Rounsley S."/>
            <person name="Sankoff D."/>
            <person name="Giuliano G."/>
            <person name="Albert V.A."/>
            <person name="Wincker P."/>
            <person name="Lashermes P."/>
        </authorList>
    </citation>
    <scope>NUCLEOTIDE SEQUENCE [LARGE SCALE GENOMIC DNA]</scope>
    <source>
        <strain evidence="3">cv. DH200-94</strain>
    </source>
</reference>
<organism evidence="2 3">
    <name type="scientific">Coffea canephora</name>
    <name type="common">Robusta coffee</name>
    <dbReference type="NCBI Taxonomy" id="49390"/>
    <lineage>
        <taxon>Eukaryota</taxon>
        <taxon>Viridiplantae</taxon>
        <taxon>Streptophyta</taxon>
        <taxon>Embryophyta</taxon>
        <taxon>Tracheophyta</taxon>
        <taxon>Spermatophyta</taxon>
        <taxon>Magnoliopsida</taxon>
        <taxon>eudicotyledons</taxon>
        <taxon>Gunneridae</taxon>
        <taxon>Pentapetalae</taxon>
        <taxon>asterids</taxon>
        <taxon>lamiids</taxon>
        <taxon>Gentianales</taxon>
        <taxon>Rubiaceae</taxon>
        <taxon>Ixoroideae</taxon>
        <taxon>Gardenieae complex</taxon>
        <taxon>Bertiereae - Coffeeae clade</taxon>
        <taxon>Coffeeae</taxon>
        <taxon>Coffea</taxon>
    </lineage>
</organism>
<name>A0A068UI47_COFCA</name>
<feature type="region of interest" description="Disordered" evidence="1">
    <location>
        <begin position="49"/>
        <end position="83"/>
    </location>
</feature>
<dbReference type="InParanoid" id="A0A068UI47"/>
<dbReference type="STRING" id="49390.A0A068UI47"/>
<feature type="compositionally biased region" description="Basic and acidic residues" evidence="1">
    <location>
        <begin position="1"/>
        <end position="11"/>
    </location>
</feature>
<evidence type="ECO:0000256" key="1">
    <source>
        <dbReference type="SAM" id="MobiDB-lite"/>
    </source>
</evidence>
<dbReference type="EMBL" id="HG739112">
    <property type="protein sequence ID" value="CDP07904.1"/>
    <property type="molecule type" value="Genomic_DNA"/>
</dbReference>
<proteinExistence type="predicted"/>